<evidence type="ECO:0000256" key="1">
    <source>
        <dbReference type="ARBA" id="ARBA00023015"/>
    </source>
</evidence>
<comment type="caution">
    <text evidence="6">The sequence shown here is derived from an EMBL/GenBank/DDBJ whole genome shotgun (WGS) entry which is preliminary data.</text>
</comment>
<protein>
    <submittedName>
        <fullName evidence="6">HTH-type transcriptional repressor PurR</fullName>
    </submittedName>
</protein>
<dbReference type="PANTHER" id="PTHR30146:SF33">
    <property type="entry name" value="TRANSCRIPTIONAL REGULATOR"/>
    <property type="match status" value="1"/>
</dbReference>
<accession>A0A231GU19</accession>
<dbReference type="EMBL" id="NGAF01000041">
    <property type="protein sequence ID" value="OXR40114.1"/>
    <property type="molecule type" value="Genomic_DNA"/>
</dbReference>
<gene>
    <name evidence="6" type="primary">purR</name>
    <name evidence="6" type="ORF">B7C42_07822</name>
</gene>
<name>A0A231GU19_9NOCA</name>
<evidence type="ECO:0000313" key="6">
    <source>
        <dbReference type="EMBL" id="OXR40114.1"/>
    </source>
</evidence>
<keyword evidence="2" id="KW-0238">DNA-binding</keyword>
<sequence>MTRAPCHAVPRVRPGRAGRQPGGHALPGADTVISVVVEATVGATRDNQLRSAAGVLRAYGYQLITQLWSRTSEFGPPPRPAGVRAYTLGNFSDLQRAQLVARGMQMLDEGSTDRLEPAAAETARLQVQHLYQRRHRRLGFVAPGTADEAAVAERLVEIDKAAAELGIGPVEVQVLNPANRRAATVRDWWELGVTAVIAFDDDTAATVAGAALRAGLSIPADLAVIGHGDSTTAEVFHPSLTSIRIDDHRMGEHLAAVILSRLQGRPLPPPPRAIATVAARESTMIARA</sequence>
<keyword evidence="3" id="KW-0804">Transcription</keyword>
<evidence type="ECO:0000259" key="5">
    <source>
        <dbReference type="Pfam" id="PF13377"/>
    </source>
</evidence>
<feature type="region of interest" description="Disordered" evidence="4">
    <location>
        <begin position="1"/>
        <end position="26"/>
    </location>
</feature>
<evidence type="ECO:0000256" key="3">
    <source>
        <dbReference type="ARBA" id="ARBA00023163"/>
    </source>
</evidence>
<reference evidence="6 7" key="1">
    <citation type="submission" date="2017-07" db="EMBL/GenBank/DDBJ databases">
        <title>First draft Genome Sequence of Nocardia cerradoensis isolated from human infection.</title>
        <authorList>
            <person name="Carrasco G."/>
        </authorList>
    </citation>
    <scope>NUCLEOTIDE SEQUENCE [LARGE SCALE GENOMIC DNA]</scope>
    <source>
        <strain evidence="6 7">CNM20130759</strain>
    </source>
</reference>
<dbReference type="GO" id="GO:0003700">
    <property type="term" value="F:DNA-binding transcription factor activity"/>
    <property type="evidence" value="ECO:0007669"/>
    <property type="project" value="TreeGrafter"/>
</dbReference>
<proteinExistence type="predicted"/>
<dbReference type="Proteomes" id="UP000215506">
    <property type="component" value="Unassembled WGS sequence"/>
</dbReference>
<dbReference type="Gene3D" id="3.40.50.2300">
    <property type="match status" value="2"/>
</dbReference>
<keyword evidence="1" id="KW-0805">Transcription regulation</keyword>
<evidence type="ECO:0000256" key="4">
    <source>
        <dbReference type="SAM" id="MobiDB-lite"/>
    </source>
</evidence>
<organism evidence="6 7">
    <name type="scientific">Nocardia cerradoensis</name>
    <dbReference type="NCBI Taxonomy" id="85688"/>
    <lineage>
        <taxon>Bacteria</taxon>
        <taxon>Bacillati</taxon>
        <taxon>Actinomycetota</taxon>
        <taxon>Actinomycetes</taxon>
        <taxon>Mycobacteriales</taxon>
        <taxon>Nocardiaceae</taxon>
        <taxon>Nocardia</taxon>
    </lineage>
</organism>
<dbReference type="SUPFAM" id="SSF53822">
    <property type="entry name" value="Periplasmic binding protein-like I"/>
    <property type="match status" value="1"/>
</dbReference>
<dbReference type="InterPro" id="IPR046335">
    <property type="entry name" value="LacI/GalR-like_sensor"/>
</dbReference>
<dbReference type="InterPro" id="IPR028082">
    <property type="entry name" value="Peripla_BP_I"/>
</dbReference>
<dbReference type="CDD" id="cd06267">
    <property type="entry name" value="PBP1_LacI_sugar_binding-like"/>
    <property type="match status" value="1"/>
</dbReference>
<dbReference type="Pfam" id="PF13377">
    <property type="entry name" value="Peripla_BP_3"/>
    <property type="match status" value="1"/>
</dbReference>
<dbReference type="PANTHER" id="PTHR30146">
    <property type="entry name" value="LACI-RELATED TRANSCRIPTIONAL REPRESSOR"/>
    <property type="match status" value="1"/>
</dbReference>
<dbReference type="GO" id="GO:0000976">
    <property type="term" value="F:transcription cis-regulatory region binding"/>
    <property type="evidence" value="ECO:0007669"/>
    <property type="project" value="TreeGrafter"/>
</dbReference>
<keyword evidence="7" id="KW-1185">Reference proteome</keyword>
<evidence type="ECO:0000256" key="2">
    <source>
        <dbReference type="ARBA" id="ARBA00023125"/>
    </source>
</evidence>
<feature type="domain" description="Transcriptional regulator LacI/GalR-like sensor" evidence="5">
    <location>
        <begin position="127"/>
        <end position="283"/>
    </location>
</feature>
<dbReference type="AlphaFoldDB" id="A0A231GU19"/>
<evidence type="ECO:0000313" key="7">
    <source>
        <dbReference type="Proteomes" id="UP000215506"/>
    </source>
</evidence>